<dbReference type="Proteomes" id="UP000813444">
    <property type="component" value="Unassembled WGS sequence"/>
</dbReference>
<comment type="caution">
    <text evidence="1">The sequence shown here is derived from an EMBL/GenBank/DDBJ whole genome shotgun (WGS) entry which is preliminary data.</text>
</comment>
<sequence>MPGVSASALLRTWLLCPPGRHCHMDSIDPMDVWSFGVLGAGSWLLGAGRWTRLLHCASCVVRRGEGEARLIPTAVQRSDATTAMDNEPSDCRDGLMGCSFTRTGRMWKW</sequence>
<name>A0A8K0SRI7_9HYPO</name>
<protein>
    <submittedName>
        <fullName evidence="1">Uncharacterized protein</fullName>
    </submittedName>
</protein>
<gene>
    <name evidence="1" type="ORF">B0I35DRAFT_430339</name>
</gene>
<evidence type="ECO:0000313" key="1">
    <source>
        <dbReference type="EMBL" id="KAH7319994.1"/>
    </source>
</evidence>
<reference evidence="1" key="1">
    <citation type="journal article" date="2021" name="Nat. Commun.">
        <title>Genetic determinants of endophytism in the Arabidopsis root mycobiome.</title>
        <authorList>
            <person name="Mesny F."/>
            <person name="Miyauchi S."/>
            <person name="Thiergart T."/>
            <person name="Pickel B."/>
            <person name="Atanasova L."/>
            <person name="Karlsson M."/>
            <person name="Huettel B."/>
            <person name="Barry K.W."/>
            <person name="Haridas S."/>
            <person name="Chen C."/>
            <person name="Bauer D."/>
            <person name="Andreopoulos W."/>
            <person name="Pangilinan J."/>
            <person name="LaButti K."/>
            <person name="Riley R."/>
            <person name="Lipzen A."/>
            <person name="Clum A."/>
            <person name="Drula E."/>
            <person name="Henrissat B."/>
            <person name="Kohler A."/>
            <person name="Grigoriev I.V."/>
            <person name="Martin F.M."/>
            <person name="Hacquard S."/>
        </authorList>
    </citation>
    <scope>NUCLEOTIDE SEQUENCE</scope>
    <source>
        <strain evidence="1">MPI-CAGE-CH-0235</strain>
    </source>
</reference>
<dbReference type="EMBL" id="JAGPNK010000006">
    <property type="protein sequence ID" value="KAH7319994.1"/>
    <property type="molecule type" value="Genomic_DNA"/>
</dbReference>
<organism evidence="1 2">
    <name type="scientific">Stachybotrys elegans</name>
    <dbReference type="NCBI Taxonomy" id="80388"/>
    <lineage>
        <taxon>Eukaryota</taxon>
        <taxon>Fungi</taxon>
        <taxon>Dikarya</taxon>
        <taxon>Ascomycota</taxon>
        <taxon>Pezizomycotina</taxon>
        <taxon>Sordariomycetes</taxon>
        <taxon>Hypocreomycetidae</taxon>
        <taxon>Hypocreales</taxon>
        <taxon>Stachybotryaceae</taxon>
        <taxon>Stachybotrys</taxon>
    </lineage>
</organism>
<evidence type="ECO:0000313" key="2">
    <source>
        <dbReference type="Proteomes" id="UP000813444"/>
    </source>
</evidence>
<accession>A0A8K0SRI7</accession>
<keyword evidence="2" id="KW-1185">Reference proteome</keyword>
<dbReference type="AlphaFoldDB" id="A0A8K0SRI7"/>
<proteinExistence type="predicted"/>